<proteinExistence type="predicted"/>
<evidence type="ECO:0000313" key="3">
    <source>
        <dbReference type="Proteomes" id="UP000280298"/>
    </source>
</evidence>
<name>A0A3Q9EXM7_9ACTN</name>
<sequence>MSCRKRIQVDQSEWYRLQQRARQLREVKRDIPRLFADVRARTQADIDRAFNSVTERQRRQQEAVDKLSDQTRRLEAETTSRLREQADSLRKELRETAGRIEQDTRRRLEDQRKETERAIAVERERIDGVVRARERAEITARTWLSDARIMADLIDGELPHERYAPGRLDSLRGRIATAEQNTADGHYDAALAGAQETFHGLSDLRVDIEQREFERCLAQKEAIEALVQVETLAEENRERPVVGPDDEVVAGYVLDVAHWSEGEFDLVLRDTDRALARARDPRTGVEDLRGLRDDEAPRLEQSLGETVERAGMRQLTSQMRLNLADIVADRLAEIGFYDLMEKESGYIDGDFRKAFRARLRNEATGNEITVEIEQADKDSDQCVIRVVSHDYDVTSEAELQDRGVAVYEVVQEQGAPMGLVAAAPVTEVHPPDPGTGERPGSSGPGTPGT</sequence>
<dbReference type="Proteomes" id="UP000280298">
    <property type="component" value="Chromosome"/>
</dbReference>
<accession>A0A3Q9EXM7</accession>
<dbReference type="KEGG" id="scya:EJ357_35340"/>
<dbReference type="EMBL" id="CP034539">
    <property type="protein sequence ID" value="AZQ38083.1"/>
    <property type="molecule type" value="Genomic_DNA"/>
</dbReference>
<organism evidence="2 3">
    <name type="scientific">Streptomyces cyaneochromogenes</name>
    <dbReference type="NCBI Taxonomy" id="2496836"/>
    <lineage>
        <taxon>Bacteria</taxon>
        <taxon>Bacillati</taxon>
        <taxon>Actinomycetota</taxon>
        <taxon>Actinomycetes</taxon>
        <taxon>Kitasatosporales</taxon>
        <taxon>Streptomycetaceae</taxon>
        <taxon>Streptomyces</taxon>
    </lineage>
</organism>
<reference evidence="2 3" key="1">
    <citation type="journal article" date="2019" name="Int. J. Syst. Evol. Microbiol.">
        <title>Streptomyces cyaneochromogenes sp. nov., a blue pigment-producing actinomycete from manganese-contaminated soil.</title>
        <authorList>
            <person name="Tang X."/>
            <person name="Zhao J."/>
            <person name="Li K."/>
            <person name="Chen Z."/>
            <person name="Sun Y."/>
            <person name="Gao J."/>
        </authorList>
    </citation>
    <scope>NUCLEOTIDE SEQUENCE [LARGE SCALE GENOMIC DNA]</scope>
    <source>
        <strain evidence="2 3">MK-45</strain>
    </source>
</reference>
<evidence type="ECO:0000313" key="2">
    <source>
        <dbReference type="EMBL" id="AZQ38083.1"/>
    </source>
</evidence>
<feature type="region of interest" description="Disordered" evidence="1">
    <location>
        <begin position="424"/>
        <end position="449"/>
    </location>
</feature>
<dbReference type="RefSeq" id="WP_126395742.1">
    <property type="nucleotide sequence ID" value="NZ_CP034539.1"/>
</dbReference>
<dbReference type="AlphaFoldDB" id="A0A3Q9EXM7"/>
<protein>
    <submittedName>
        <fullName evidence="2">Uncharacterized protein</fullName>
    </submittedName>
</protein>
<dbReference type="OrthoDB" id="3462345at2"/>
<feature type="region of interest" description="Disordered" evidence="1">
    <location>
        <begin position="60"/>
        <end position="86"/>
    </location>
</feature>
<gene>
    <name evidence="2" type="ORF">EJ357_35340</name>
</gene>
<keyword evidence="3" id="KW-1185">Reference proteome</keyword>
<evidence type="ECO:0000256" key="1">
    <source>
        <dbReference type="SAM" id="MobiDB-lite"/>
    </source>
</evidence>